<dbReference type="EMBL" id="CP030150">
    <property type="protein sequence ID" value="AWX70931.1"/>
    <property type="molecule type" value="Genomic_DNA"/>
</dbReference>
<dbReference type="Proteomes" id="UP000587477">
    <property type="component" value="Chromosome"/>
</dbReference>
<proteinExistence type="predicted"/>
<reference evidence="2 4" key="1">
    <citation type="submission" date="2018-06" db="EMBL/GenBank/DDBJ databases">
        <title>Complete Genome Sequence of Bacillus velezensis DSYZ, a Plant Growth-Promoting Rhizobacterium with Antifungal Activity.</title>
        <authorList>
            <person name="Du B."/>
            <person name="Ding Y."/>
            <person name="Liu K."/>
            <person name="Yao L."/>
            <person name="Wang C."/>
            <person name="Li H."/>
            <person name="Liu H."/>
        </authorList>
    </citation>
    <scope>NUCLEOTIDE SEQUENCE [LARGE SCALE GENOMIC DNA]</scope>
    <source>
        <strain evidence="2 4">DSYZ</strain>
    </source>
</reference>
<evidence type="ECO:0008006" key="6">
    <source>
        <dbReference type="Google" id="ProtNLM"/>
    </source>
</evidence>
<evidence type="ECO:0000256" key="1">
    <source>
        <dbReference type="SAM" id="MobiDB-lite"/>
    </source>
</evidence>
<reference evidence="5" key="3">
    <citation type="submission" date="2020-10" db="EMBL/GenBank/DDBJ databases">
        <title>Complete genome sequence of Bacillus velezensis NST6.</title>
        <authorList>
            <person name="Choi J."/>
        </authorList>
    </citation>
    <scope>NUCLEOTIDE SEQUENCE [LARGE SCALE GENOMIC DNA]</scope>
    <source>
        <strain evidence="5">NST6</strain>
    </source>
</reference>
<evidence type="ECO:0000313" key="5">
    <source>
        <dbReference type="Proteomes" id="UP000587477"/>
    </source>
</evidence>
<evidence type="ECO:0000313" key="2">
    <source>
        <dbReference type="EMBL" id="AWX70931.1"/>
    </source>
</evidence>
<dbReference type="Proteomes" id="UP000250069">
    <property type="component" value="Chromosome"/>
</dbReference>
<dbReference type="EMBL" id="CP063687">
    <property type="protein sequence ID" value="QOY26308.1"/>
    <property type="molecule type" value="Genomic_DNA"/>
</dbReference>
<gene>
    <name evidence="3" type="ORF">BACVE_001271</name>
    <name evidence="2" type="ORF">BVDSYZ_02280</name>
</gene>
<dbReference type="AlphaFoldDB" id="A0A172XER7"/>
<accession>A0A172XER7</accession>
<sequence>MKERKQKNKPNENPEHHDLTDPIPLEELKENANDEKHKHDQRDNSQSERDYDTK</sequence>
<dbReference type="GeneID" id="93079563"/>
<organism evidence="3 5">
    <name type="scientific">Bacillus velezensis</name>
    <dbReference type="NCBI Taxonomy" id="492670"/>
    <lineage>
        <taxon>Bacteria</taxon>
        <taxon>Bacillati</taxon>
        <taxon>Bacillota</taxon>
        <taxon>Bacilli</taxon>
        <taxon>Bacillales</taxon>
        <taxon>Bacillaceae</taxon>
        <taxon>Bacillus</taxon>
        <taxon>Bacillus amyloliquefaciens group</taxon>
    </lineage>
</organism>
<dbReference type="KEGG" id="bmp:NG74_00404"/>
<evidence type="ECO:0000313" key="4">
    <source>
        <dbReference type="Proteomes" id="UP000250069"/>
    </source>
</evidence>
<feature type="region of interest" description="Disordered" evidence="1">
    <location>
        <begin position="1"/>
        <end position="54"/>
    </location>
</feature>
<dbReference type="RefSeq" id="WP_003156294.1">
    <property type="nucleotide sequence ID" value="NZ_AP024501.1"/>
</dbReference>
<evidence type="ECO:0000313" key="3">
    <source>
        <dbReference type="EMBL" id="QOY26308.1"/>
    </source>
</evidence>
<name>A0A172XER7_BACVE</name>
<reference evidence="3" key="2">
    <citation type="journal article" date="2020" name="Genomics">
        <title>Complete genome sequence of Bacillus velezensis NST6 and comparison with the species belonging to operational group B. amyloliquefaciens.</title>
        <authorList>
            <person name="Choi J."/>
            <person name="Nam J."/>
            <person name="Seo M.H."/>
        </authorList>
    </citation>
    <scope>NUCLEOTIDE SEQUENCE</scope>
    <source>
        <strain evidence="3">NST6</strain>
    </source>
</reference>
<protein>
    <recommendedName>
        <fullName evidence="6">YczO</fullName>
    </recommendedName>
</protein>